<sequence>MVKTSRPGADRRAESGQNLTSTQTSLNKRLRDYQRKNDEARDGTSKTKA</sequence>
<gene>
    <name evidence="2" type="ORF">ARALYDRAFT_894866</name>
</gene>
<protein>
    <submittedName>
        <fullName evidence="2">Predicted protein</fullName>
    </submittedName>
</protein>
<name>D7KY38_ARALL</name>
<proteinExistence type="predicted"/>
<dbReference type="HOGENOM" id="CLU_3144730_0_0_1"/>
<feature type="compositionally biased region" description="Basic and acidic residues" evidence="1">
    <location>
        <begin position="29"/>
        <end position="49"/>
    </location>
</feature>
<organism evidence="3">
    <name type="scientific">Arabidopsis lyrata subsp. lyrata</name>
    <name type="common">Lyre-leaved rock-cress</name>
    <dbReference type="NCBI Taxonomy" id="81972"/>
    <lineage>
        <taxon>Eukaryota</taxon>
        <taxon>Viridiplantae</taxon>
        <taxon>Streptophyta</taxon>
        <taxon>Embryophyta</taxon>
        <taxon>Tracheophyta</taxon>
        <taxon>Spermatophyta</taxon>
        <taxon>Magnoliopsida</taxon>
        <taxon>eudicotyledons</taxon>
        <taxon>Gunneridae</taxon>
        <taxon>Pentapetalae</taxon>
        <taxon>rosids</taxon>
        <taxon>malvids</taxon>
        <taxon>Brassicales</taxon>
        <taxon>Brassicaceae</taxon>
        <taxon>Camelineae</taxon>
        <taxon>Arabidopsis</taxon>
    </lineage>
</organism>
<keyword evidence="3" id="KW-1185">Reference proteome</keyword>
<reference evidence="3" key="1">
    <citation type="journal article" date="2011" name="Nat. Genet.">
        <title>The Arabidopsis lyrata genome sequence and the basis of rapid genome size change.</title>
        <authorList>
            <person name="Hu T.T."/>
            <person name="Pattyn P."/>
            <person name="Bakker E.G."/>
            <person name="Cao J."/>
            <person name="Cheng J.-F."/>
            <person name="Clark R.M."/>
            <person name="Fahlgren N."/>
            <person name="Fawcett J.A."/>
            <person name="Grimwood J."/>
            <person name="Gundlach H."/>
            <person name="Haberer G."/>
            <person name="Hollister J.D."/>
            <person name="Ossowski S."/>
            <person name="Ottilar R.P."/>
            <person name="Salamov A.A."/>
            <person name="Schneeberger K."/>
            <person name="Spannagl M."/>
            <person name="Wang X."/>
            <person name="Yang L."/>
            <person name="Nasrallah M.E."/>
            <person name="Bergelson J."/>
            <person name="Carrington J.C."/>
            <person name="Gaut B.S."/>
            <person name="Schmutz J."/>
            <person name="Mayer K.F.X."/>
            <person name="Van de Peer Y."/>
            <person name="Grigoriev I.V."/>
            <person name="Nordborg M."/>
            <person name="Weigel D."/>
            <person name="Guo Y.-L."/>
        </authorList>
    </citation>
    <scope>NUCLEOTIDE SEQUENCE [LARGE SCALE GENOMIC DNA]</scope>
    <source>
        <strain evidence="3">cv. MN47</strain>
    </source>
</reference>
<dbReference type="Gramene" id="scaffold_201940.1">
    <property type="protein sequence ID" value="scaffold_201940.1"/>
    <property type="gene ID" value="scaffold_201940.1"/>
</dbReference>
<feature type="region of interest" description="Disordered" evidence="1">
    <location>
        <begin position="1"/>
        <end position="49"/>
    </location>
</feature>
<dbReference type="EMBL" id="GL348714">
    <property type="protein sequence ID" value="EFH63565.1"/>
    <property type="molecule type" value="Genomic_DNA"/>
</dbReference>
<accession>D7KY38</accession>
<dbReference type="Proteomes" id="UP000008694">
    <property type="component" value="Unassembled WGS sequence"/>
</dbReference>
<evidence type="ECO:0000313" key="3">
    <source>
        <dbReference type="Proteomes" id="UP000008694"/>
    </source>
</evidence>
<evidence type="ECO:0000313" key="2">
    <source>
        <dbReference type="EMBL" id="EFH63565.1"/>
    </source>
</evidence>
<feature type="compositionally biased region" description="Polar residues" evidence="1">
    <location>
        <begin position="15"/>
        <end position="27"/>
    </location>
</feature>
<dbReference type="AlphaFoldDB" id="D7KY38"/>
<evidence type="ECO:0000256" key="1">
    <source>
        <dbReference type="SAM" id="MobiDB-lite"/>
    </source>
</evidence>